<dbReference type="PANTHER" id="PTHR46671:SF7">
    <property type="entry name" value="CORE-2_I-BRANCHING ENZYME"/>
    <property type="match status" value="1"/>
</dbReference>
<dbReference type="PANTHER" id="PTHR46671">
    <property type="entry name" value="PROTEIN CBG11221"/>
    <property type="match status" value="1"/>
</dbReference>
<dbReference type="EMBL" id="CAJFCW020000002">
    <property type="protein sequence ID" value="CAG9098018.1"/>
    <property type="molecule type" value="Genomic_DNA"/>
</dbReference>
<comment type="caution">
    <text evidence="6">The sequence shown here is derived from an EMBL/GenBank/DDBJ whole genome shotgun (WGS) entry which is preliminary data.</text>
</comment>
<dbReference type="Pfam" id="PF02485">
    <property type="entry name" value="Branch"/>
    <property type="match status" value="1"/>
</dbReference>
<evidence type="ECO:0000256" key="1">
    <source>
        <dbReference type="ARBA" id="ARBA00004606"/>
    </source>
</evidence>
<dbReference type="GO" id="GO:0016020">
    <property type="term" value="C:membrane"/>
    <property type="evidence" value="ECO:0007669"/>
    <property type="project" value="UniProtKB-SubCell"/>
</dbReference>
<protein>
    <submittedName>
        <fullName evidence="6">Uncharacterized protein</fullName>
    </submittedName>
</protein>
<dbReference type="GO" id="GO:0016757">
    <property type="term" value="F:glycosyltransferase activity"/>
    <property type="evidence" value="ECO:0007669"/>
    <property type="project" value="UniProtKB-KW"/>
</dbReference>
<dbReference type="InterPro" id="IPR003406">
    <property type="entry name" value="Glyco_trans_14"/>
</dbReference>
<proteinExistence type="predicted"/>
<evidence type="ECO:0000313" key="7">
    <source>
        <dbReference type="Proteomes" id="UP000614601"/>
    </source>
</evidence>
<reference evidence="6" key="1">
    <citation type="submission" date="2020-09" db="EMBL/GenBank/DDBJ databases">
        <authorList>
            <person name="Kikuchi T."/>
        </authorList>
    </citation>
    <scope>NUCLEOTIDE SEQUENCE</scope>
    <source>
        <strain evidence="6">SH1</strain>
    </source>
</reference>
<keyword evidence="5" id="KW-0325">Glycoprotein</keyword>
<dbReference type="EMBL" id="CAJFDH010000002">
    <property type="protein sequence ID" value="CAD5212883.1"/>
    <property type="molecule type" value="Genomic_DNA"/>
</dbReference>
<dbReference type="AlphaFoldDB" id="A0A811KBX0"/>
<keyword evidence="4" id="KW-0472">Membrane</keyword>
<keyword evidence="7" id="KW-1185">Reference proteome</keyword>
<evidence type="ECO:0000313" key="6">
    <source>
        <dbReference type="EMBL" id="CAD5212883.1"/>
    </source>
</evidence>
<name>A0A811KBX0_9BILA</name>
<keyword evidence="3" id="KW-0808">Transferase</keyword>
<evidence type="ECO:0000256" key="4">
    <source>
        <dbReference type="ARBA" id="ARBA00023136"/>
    </source>
</evidence>
<comment type="subcellular location">
    <subcellularLocation>
        <location evidence="1">Membrane</location>
        <topology evidence="1">Single-pass type II membrane protein</topology>
    </subcellularLocation>
</comment>
<gene>
    <name evidence="6" type="ORF">BOKJ2_LOCUS4684</name>
</gene>
<evidence type="ECO:0000256" key="3">
    <source>
        <dbReference type="ARBA" id="ARBA00022679"/>
    </source>
</evidence>
<dbReference type="OrthoDB" id="2019572at2759"/>
<dbReference type="Proteomes" id="UP000783686">
    <property type="component" value="Unassembled WGS sequence"/>
</dbReference>
<accession>A0A811KBX0</accession>
<keyword evidence="2" id="KW-0328">Glycosyltransferase</keyword>
<dbReference type="Proteomes" id="UP000614601">
    <property type="component" value="Unassembled WGS sequence"/>
</dbReference>
<evidence type="ECO:0000256" key="2">
    <source>
        <dbReference type="ARBA" id="ARBA00022676"/>
    </source>
</evidence>
<evidence type="ECO:0000256" key="5">
    <source>
        <dbReference type="ARBA" id="ARBA00023180"/>
    </source>
</evidence>
<organism evidence="6 7">
    <name type="scientific">Bursaphelenchus okinawaensis</name>
    <dbReference type="NCBI Taxonomy" id="465554"/>
    <lineage>
        <taxon>Eukaryota</taxon>
        <taxon>Metazoa</taxon>
        <taxon>Ecdysozoa</taxon>
        <taxon>Nematoda</taxon>
        <taxon>Chromadorea</taxon>
        <taxon>Rhabditida</taxon>
        <taxon>Tylenchina</taxon>
        <taxon>Tylenchomorpha</taxon>
        <taxon>Aphelenchoidea</taxon>
        <taxon>Aphelenchoididae</taxon>
        <taxon>Bursaphelenchus</taxon>
    </lineage>
</organism>
<sequence>MIAKPSAKKSDYFIRPVGTQDLKCDWVMDGEHDQYVKQLAEKRYRIEDPDSLDDLPMDCQSIKARHHFPDQPSSPFEADFPYAVARNVYKDYYYLELVLAATYQPQNCYCYAIDRSADHLFRARLKALAKCLPNVIVATEYRDMDSAGHRMDLAHIDCLNVLRNGTMKWKYVQLLQNHDFPTKTNYEMVAIMRWLNGSNAVDVGKECGRLNKDLDWTLQSLGIFRNTSKLDQILKTWNSTLPPRITFATGYNEVTISREAADYILTELNLTKLIDQFDDPKIYGVDEFAFTTILSMELLGIPGSFTQHCLEKVRETMSITRYTNWINHTQCNTGYYRHTICIHGVEDLRPVVNNVKELYINKLLPEFDFNGVVCWLEVLYNRTYLEERTVKGLDQKYYQGLAHVRYQALKDENGQVPAEKLANFSCTA</sequence>